<dbReference type="AlphaFoldDB" id="A0A926WMR7"/>
<comment type="caution">
    <text evidence="2">The sequence shown here is derived from an EMBL/GenBank/DDBJ whole genome shotgun (WGS) entry which is preliminary data.</text>
</comment>
<evidence type="ECO:0000313" key="3">
    <source>
        <dbReference type="Proteomes" id="UP000662185"/>
    </source>
</evidence>
<dbReference type="EMBL" id="JACJQU010000042">
    <property type="protein sequence ID" value="MBD2297002.1"/>
    <property type="molecule type" value="Genomic_DNA"/>
</dbReference>
<gene>
    <name evidence="2" type="ORF">H6G06_26885</name>
</gene>
<protein>
    <submittedName>
        <fullName evidence="2">Uncharacterized protein</fullName>
    </submittedName>
</protein>
<reference evidence="3" key="1">
    <citation type="journal article" date="2020" name="ISME J.">
        <title>Comparative genomics reveals insights into cyanobacterial evolution and habitat adaptation.</title>
        <authorList>
            <person name="Chen M.Y."/>
            <person name="Teng W.K."/>
            <person name="Zhao L."/>
            <person name="Hu C.X."/>
            <person name="Zhou Y.K."/>
            <person name="Han B.P."/>
            <person name="Song L.R."/>
            <person name="Shu W.S."/>
        </authorList>
    </citation>
    <scope>NUCLEOTIDE SEQUENCE [LARGE SCALE GENOMIC DNA]</scope>
    <source>
        <strain evidence="3">FACHB-251</strain>
    </source>
</reference>
<accession>A0A926WMR7</accession>
<keyword evidence="3" id="KW-1185">Reference proteome</keyword>
<evidence type="ECO:0000256" key="1">
    <source>
        <dbReference type="SAM" id="MobiDB-lite"/>
    </source>
</evidence>
<sequence>MLNKVATRIQSRLSRKGLKVVLGEIKDQCIKTFQNIENPTKVEINAVTDYFMNNATKLTVITEDIEAVTTNEAATELETLTNNNSDELEPETTPETSICVDDENGNISPTLTGEPETLGTVDSANEVNTLTTGNNSHPVTADQDTENLPQSQHQVDRTGWYQPAPLANTTKSELVTSTAQGLGVVLNEAEIELIATNVNCSSDDLQETLEEIKGAIIAFIKHRIANNSKKIDDTLNEIVEVATDGFNQNSQQLTDGLRNINQQLQQQSKDFKSKVKSRLKCFQLPEAS</sequence>
<organism evidence="2 3">
    <name type="scientific">Anabaena sphaerica FACHB-251</name>
    <dbReference type="NCBI Taxonomy" id="2692883"/>
    <lineage>
        <taxon>Bacteria</taxon>
        <taxon>Bacillati</taxon>
        <taxon>Cyanobacteriota</taxon>
        <taxon>Cyanophyceae</taxon>
        <taxon>Nostocales</taxon>
        <taxon>Nostocaceae</taxon>
        <taxon>Anabaena</taxon>
    </lineage>
</organism>
<name>A0A926WMR7_9NOST</name>
<evidence type="ECO:0000313" key="2">
    <source>
        <dbReference type="EMBL" id="MBD2297002.1"/>
    </source>
</evidence>
<feature type="region of interest" description="Disordered" evidence="1">
    <location>
        <begin position="131"/>
        <end position="152"/>
    </location>
</feature>
<dbReference type="Proteomes" id="UP000662185">
    <property type="component" value="Unassembled WGS sequence"/>
</dbReference>
<feature type="region of interest" description="Disordered" evidence="1">
    <location>
        <begin position="83"/>
        <end position="106"/>
    </location>
</feature>
<proteinExistence type="predicted"/>
<dbReference type="RefSeq" id="WP_190565117.1">
    <property type="nucleotide sequence ID" value="NZ_JACJQU010000042.1"/>
</dbReference>